<dbReference type="EMBL" id="VYYT01000389">
    <property type="protein sequence ID" value="KAK2738097.1"/>
    <property type="molecule type" value="Genomic_DNA"/>
</dbReference>
<gene>
    <name evidence="1" type="ORF">CKAH01_07475</name>
</gene>
<dbReference type="AlphaFoldDB" id="A0AAD9Y5G7"/>
<proteinExistence type="predicted"/>
<protein>
    <submittedName>
        <fullName evidence="1">Uncharacterized protein</fullName>
    </submittedName>
</protein>
<dbReference type="Proteomes" id="UP001281614">
    <property type="component" value="Unassembled WGS sequence"/>
</dbReference>
<sequence length="346" mass="39508">MAAKVKKPQEKTPDIEVLHEWLDVLGRSQTAVTRLSTVNGWARTPAVASNSKAVQEVKQTEYEIITNLYKWLKITENPTVSRLPEEFEGHLFPTYNDNKAAGHSEGDSLSLKIRPLTTTKRSFRKDLNRLLGHASTTCISRIEYHTYVRSGKDNQTLRVVHGLEDDQIGYIIRSTLCWPVEYSWIVGVRLSIPGESEPEAFIDAWIKLKDLPREIFNGLDWSNATRQEDNESLSRSETPYWVHTAHWKESAQSAWEASITSQTFNPYATFSRDVRELLSPANVKSFIVQQRTSPQCFKNVALYLIGFYGNDLLGQQLQPCTASLREDAIQFISRFLSDFKPPVARR</sequence>
<evidence type="ECO:0000313" key="1">
    <source>
        <dbReference type="EMBL" id="KAK2738097.1"/>
    </source>
</evidence>
<accession>A0AAD9Y5G7</accession>
<comment type="caution">
    <text evidence="1">The sequence shown here is derived from an EMBL/GenBank/DDBJ whole genome shotgun (WGS) entry which is preliminary data.</text>
</comment>
<reference evidence="1" key="1">
    <citation type="submission" date="2023-02" db="EMBL/GenBank/DDBJ databases">
        <title>Colletotrichum kahawae CIFC_Que2 genome sequencing and assembly.</title>
        <authorList>
            <person name="Baroncelli R."/>
        </authorList>
    </citation>
    <scope>NUCLEOTIDE SEQUENCE</scope>
    <source>
        <strain evidence="1">CIFC_Que2</strain>
    </source>
</reference>
<evidence type="ECO:0000313" key="2">
    <source>
        <dbReference type="Proteomes" id="UP001281614"/>
    </source>
</evidence>
<keyword evidence="2" id="KW-1185">Reference proteome</keyword>
<organism evidence="1 2">
    <name type="scientific">Colletotrichum kahawae</name>
    <name type="common">Coffee berry disease fungus</name>
    <dbReference type="NCBI Taxonomy" id="34407"/>
    <lineage>
        <taxon>Eukaryota</taxon>
        <taxon>Fungi</taxon>
        <taxon>Dikarya</taxon>
        <taxon>Ascomycota</taxon>
        <taxon>Pezizomycotina</taxon>
        <taxon>Sordariomycetes</taxon>
        <taxon>Hypocreomycetidae</taxon>
        <taxon>Glomerellales</taxon>
        <taxon>Glomerellaceae</taxon>
        <taxon>Colletotrichum</taxon>
        <taxon>Colletotrichum gloeosporioides species complex</taxon>
    </lineage>
</organism>
<name>A0AAD9Y5G7_COLKA</name>